<dbReference type="NCBIfam" id="TIGR00611">
    <property type="entry name" value="recf"/>
    <property type="match status" value="1"/>
</dbReference>
<dbReference type="Pfam" id="PF02463">
    <property type="entry name" value="SMC_N"/>
    <property type="match status" value="1"/>
</dbReference>
<evidence type="ECO:0000256" key="10">
    <source>
        <dbReference type="RuleBase" id="RU000578"/>
    </source>
</evidence>
<dbReference type="RefSeq" id="WP_194214106.1">
    <property type="nucleotide sequence ID" value="NZ_CP061205.1"/>
</dbReference>
<dbReference type="InterPro" id="IPR027417">
    <property type="entry name" value="P-loop_NTPase"/>
</dbReference>
<dbReference type="PANTHER" id="PTHR32182:SF0">
    <property type="entry name" value="DNA REPLICATION AND REPAIR PROTEIN RECF"/>
    <property type="match status" value="1"/>
</dbReference>
<evidence type="ECO:0000256" key="1">
    <source>
        <dbReference type="ARBA" id="ARBA00004496"/>
    </source>
</evidence>
<dbReference type="Gene3D" id="1.20.1050.90">
    <property type="entry name" value="RecF/RecN/SMC, N-terminal domain"/>
    <property type="match status" value="1"/>
</dbReference>
<evidence type="ECO:0000313" key="12">
    <source>
        <dbReference type="EMBL" id="MFC3052211.1"/>
    </source>
</evidence>
<keyword evidence="8 9" id="KW-0238">DNA-binding</keyword>
<evidence type="ECO:0000256" key="8">
    <source>
        <dbReference type="ARBA" id="ARBA00023125"/>
    </source>
</evidence>
<keyword evidence="5 9" id="KW-0235">DNA replication</keyword>
<keyword evidence="13" id="KW-1185">Reference proteome</keyword>
<feature type="binding site" evidence="9">
    <location>
        <begin position="41"/>
        <end position="48"/>
    </location>
    <ligand>
        <name>ATP</name>
        <dbReference type="ChEBI" id="CHEBI:30616"/>
    </ligand>
</feature>
<feature type="domain" description="RecF/RecN/SMC N-terminal" evidence="11">
    <location>
        <begin position="12"/>
        <end position="357"/>
    </location>
</feature>
<keyword evidence="4 9" id="KW-0963">Cytoplasm</keyword>
<dbReference type="EMBL" id="JBHRSL010000010">
    <property type="protein sequence ID" value="MFC3052211.1"/>
    <property type="molecule type" value="Genomic_DNA"/>
</dbReference>
<evidence type="ECO:0000313" key="13">
    <source>
        <dbReference type="Proteomes" id="UP001595444"/>
    </source>
</evidence>
<dbReference type="PROSITE" id="PS00618">
    <property type="entry name" value="RECF_2"/>
    <property type="match status" value="1"/>
</dbReference>
<dbReference type="PROSITE" id="PS00617">
    <property type="entry name" value="RECF_1"/>
    <property type="match status" value="1"/>
</dbReference>
<reference evidence="13" key="1">
    <citation type="journal article" date="2019" name="Int. J. Syst. Evol. Microbiol.">
        <title>The Global Catalogue of Microorganisms (GCM) 10K type strain sequencing project: providing services to taxonomists for standard genome sequencing and annotation.</title>
        <authorList>
            <consortium name="The Broad Institute Genomics Platform"/>
            <consortium name="The Broad Institute Genome Sequencing Center for Infectious Disease"/>
            <person name="Wu L."/>
            <person name="Ma J."/>
        </authorList>
    </citation>
    <scope>NUCLEOTIDE SEQUENCE [LARGE SCALE GENOMIC DNA]</scope>
    <source>
        <strain evidence="13">KCTC 62164</strain>
    </source>
</reference>
<evidence type="ECO:0000256" key="2">
    <source>
        <dbReference type="ARBA" id="ARBA00008016"/>
    </source>
</evidence>
<comment type="caution">
    <text evidence="12">The sequence shown here is derived from an EMBL/GenBank/DDBJ whole genome shotgun (WGS) entry which is preliminary data.</text>
</comment>
<dbReference type="HAMAP" id="MF_00365">
    <property type="entry name" value="RecF"/>
    <property type="match status" value="1"/>
</dbReference>
<evidence type="ECO:0000256" key="6">
    <source>
        <dbReference type="ARBA" id="ARBA00022741"/>
    </source>
</evidence>
<evidence type="ECO:0000256" key="7">
    <source>
        <dbReference type="ARBA" id="ARBA00022840"/>
    </source>
</evidence>
<dbReference type="InterPro" id="IPR042174">
    <property type="entry name" value="RecF_2"/>
</dbReference>
<protein>
    <recommendedName>
        <fullName evidence="3 9">DNA replication and repair protein RecF</fullName>
    </recommendedName>
</protein>
<comment type="similarity">
    <text evidence="2 9 10">Belongs to the RecF family.</text>
</comment>
<gene>
    <name evidence="9 12" type="primary">recF</name>
    <name evidence="12" type="ORF">ACFOKA_09875</name>
</gene>
<keyword evidence="9 10" id="KW-0742">SOS response</keyword>
<keyword evidence="9 10" id="KW-0227">DNA damage</keyword>
<dbReference type="InterPro" id="IPR001238">
    <property type="entry name" value="DNA-binding_RecF"/>
</dbReference>
<evidence type="ECO:0000256" key="9">
    <source>
        <dbReference type="HAMAP-Rule" id="MF_00365"/>
    </source>
</evidence>
<dbReference type="InterPro" id="IPR003395">
    <property type="entry name" value="RecF/RecN/SMC_N"/>
</dbReference>
<keyword evidence="9 10" id="KW-0234">DNA repair</keyword>
<dbReference type="Proteomes" id="UP001595444">
    <property type="component" value="Unassembled WGS sequence"/>
</dbReference>
<sequence length="388" mass="41777">MINIKPSAQTFVSKLTLTDFRCYDRVTLPLSCDHTLVVLTGPNGAGKTNLLEAISYLAPGRGLRRAALSDVARKNGAGTWAVAADLLVGTETVKAGTGVMEPGDTTTSKRVVRLDGKTIQNSNTFGERWSVSWLTPQMDRLFIEGPSSRRRFLDRMVLGLFPDHSRQVGAYERVMRERNKLLAQDGRNADSVWLGALEARMAEHGTAIAVARLEFAGQLAGQLATEKKGPFPKAELAIDGWIEGMLAEGAAAVEVEVIFRNHLAKTRGTDLGGRTSGGVHKTDLVVTHAPKGLTADLCSTGEQKALLVALVLANARLQTALRGQAPLMLMDEVAAHLDAERRQALFETLAELGSQCWLTGTDIGLFNGLSGKAEFFNVSDGVIQQADK</sequence>
<keyword evidence="6 9" id="KW-0547">Nucleotide-binding</keyword>
<dbReference type="PANTHER" id="PTHR32182">
    <property type="entry name" value="DNA REPLICATION AND REPAIR PROTEIN RECF"/>
    <property type="match status" value="1"/>
</dbReference>
<proteinExistence type="inferred from homology"/>
<organism evidence="12 13">
    <name type="scientific">Kordiimonas pumila</name>
    <dbReference type="NCBI Taxonomy" id="2161677"/>
    <lineage>
        <taxon>Bacteria</taxon>
        <taxon>Pseudomonadati</taxon>
        <taxon>Pseudomonadota</taxon>
        <taxon>Alphaproteobacteria</taxon>
        <taxon>Kordiimonadales</taxon>
        <taxon>Kordiimonadaceae</taxon>
        <taxon>Kordiimonas</taxon>
    </lineage>
</organism>
<evidence type="ECO:0000256" key="4">
    <source>
        <dbReference type="ARBA" id="ARBA00022490"/>
    </source>
</evidence>
<dbReference type="InterPro" id="IPR018078">
    <property type="entry name" value="DNA-binding_RecF_CS"/>
</dbReference>
<keyword evidence="7 9" id="KW-0067">ATP-binding</keyword>
<dbReference type="SUPFAM" id="SSF52540">
    <property type="entry name" value="P-loop containing nucleoside triphosphate hydrolases"/>
    <property type="match status" value="1"/>
</dbReference>
<comment type="function">
    <text evidence="9 10">The RecF protein is involved in DNA metabolism; it is required for DNA replication and normal SOS inducibility. RecF binds preferentially to single-stranded, linear DNA. It also seems to bind ATP.</text>
</comment>
<evidence type="ECO:0000256" key="3">
    <source>
        <dbReference type="ARBA" id="ARBA00020170"/>
    </source>
</evidence>
<dbReference type="Gene3D" id="3.40.50.300">
    <property type="entry name" value="P-loop containing nucleotide triphosphate hydrolases"/>
    <property type="match status" value="1"/>
</dbReference>
<evidence type="ECO:0000256" key="5">
    <source>
        <dbReference type="ARBA" id="ARBA00022705"/>
    </source>
</evidence>
<name>A0ABV7D5S6_9PROT</name>
<accession>A0ABV7D5S6</accession>
<comment type="subcellular location">
    <subcellularLocation>
        <location evidence="1 9 10">Cytoplasm</location>
    </subcellularLocation>
</comment>
<evidence type="ECO:0000259" key="11">
    <source>
        <dbReference type="Pfam" id="PF02463"/>
    </source>
</evidence>